<keyword evidence="1" id="KW-1185">Reference proteome</keyword>
<organism evidence="1 2">
    <name type="scientific">Romanomermis culicivorax</name>
    <name type="common">Nematode worm</name>
    <dbReference type="NCBI Taxonomy" id="13658"/>
    <lineage>
        <taxon>Eukaryota</taxon>
        <taxon>Metazoa</taxon>
        <taxon>Ecdysozoa</taxon>
        <taxon>Nematoda</taxon>
        <taxon>Enoplea</taxon>
        <taxon>Dorylaimia</taxon>
        <taxon>Mermithida</taxon>
        <taxon>Mermithoidea</taxon>
        <taxon>Mermithidae</taxon>
        <taxon>Romanomermis</taxon>
    </lineage>
</organism>
<protein>
    <submittedName>
        <fullName evidence="2">Uncharacterized protein</fullName>
    </submittedName>
</protein>
<name>A0A915HUX1_ROMCU</name>
<accession>A0A915HUX1</accession>
<dbReference type="Proteomes" id="UP000887565">
    <property type="component" value="Unplaced"/>
</dbReference>
<evidence type="ECO:0000313" key="1">
    <source>
        <dbReference type="Proteomes" id="UP000887565"/>
    </source>
</evidence>
<dbReference type="WBParaSite" id="nRc.2.0.1.t05694-RA">
    <property type="protein sequence ID" value="nRc.2.0.1.t05694-RA"/>
    <property type="gene ID" value="nRc.2.0.1.g05694"/>
</dbReference>
<evidence type="ECO:0000313" key="2">
    <source>
        <dbReference type="WBParaSite" id="nRc.2.0.1.t05694-RA"/>
    </source>
</evidence>
<sequence>MSSSNTSKNEFKIKHINMLTEDQDLRGLEITPRFTNHLKSNSSTQKGVLKHYFKNQKLSCRKLEKTFCVKCQNDFEKIFDVSFEAYFSTTIKAIPTKIYQDFEPYFSLQCIRFIDGEQFSTDYSN</sequence>
<reference evidence="2" key="1">
    <citation type="submission" date="2022-11" db="UniProtKB">
        <authorList>
            <consortium name="WormBaseParasite"/>
        </authorList>
    </citation>
    <scope>IDENTIFICATION</scope>
</reference>
<proteinExistence type="predicted"/>
<dbReference type="AlphaFoldDB" id="A0A915HUX1"/>